<dbReference type="Gene3D" id="1.20.58.480">
    <property type="match status" value="1"/>
</dbReference>
<dbReference type="Pfam" id="PF01231">
    <property type="entry name" value="IDO"/>
    <property type="match status" value="1"/>
</dbReference>
<proteinExistence type="predicted"/>
<name>A0ABD5NSU1_9EURY</name>
<evidence type="ECO:0000256" key="2">
    <source>
        <dbReference type="ARBA" id="ARBA00023004"/>
    </source>
</evidence>
<keyword evidence="2" id="KW-0408">Iron</keyword>
<evidence type="ECO:0000313" key="3">
    <source>
        <dbReference type="EMBL" id="MFC3960112.1"/>
    </source>
</evidence>
<evidence type="ECO:0000256" key="1">
    <source>
        <dbReference type="ARBA" id="ARBA00022723"/>
    </source>
</evidence>
<dbReference type="EMBL" id="JBHSAQ010000016">
    <property type="protein sequence ID" value="MFC3960112.1"/>
    <property type="molecule type" value="Genomic_DNA"/>
</dbReference>
<dbReference type="GeneID" id="73901474"/>
<dbReference type="GO" id="GO:0016491">
    <property type="term" value="F:oxidoreductase activity"/>
    <property type="evidence" value="ECO:0007669"/>
    <property type="project" value="UniProtKB-ARBA"/>
</dbReference>
<dbReference type="SUPFAM" id="SSF140959">
    <property type="entry name" value="Indolic compounds 2,3-dioxygenase-like"/>
    <property type="match status" value="1"/>
</dbReference>
<keyword evidence="4" id="KW-1185">Reference proteome</keyword>
<dbReference type="GO" id="GO:0170033">
    <property type="term" value="P:L-amino acid metabolic process"/>
    <property type="evidence" value="ECO:0007669"/>
    <property type="project" value="UniProtKB-ARBA"/>
</dbReference>
<dbReference type="GO" id="GO:0170039">
    <property type="term" value="P:proteinogenic amino acid metabolic process"/>
    <property type="evidence" value="ECO:0007669"/>
    <property type="project" value="UniProtKB-ARBA"/>
</dbReference>
<dbReference type="RefSeq" id="WP_256532393.1">
    <property type="nucleotide sequence ID" value="NZ_CP101824.1"/>
</dbReference>
<keyword evidence="1" id="KW-0479">Metal-binding</keyword>
<protein>
    <submittedName>
        <fullName evidence="3">Indoleamine 2,3-dioxygenase</fullName>
    </submittedName>
</protein>
<dbReference type="Proteomes" id="UP001595846">
    <property type="component" value="Unassembled WGS sequence"/>
</dbReference>
<comment type="caution">
    <text evidence="3">The sequence shown here is derived from an EMBL/GenBank/DDBJ whole genome shotgun (WGS) entry which is preliminary data.</text>
</comment>
<reference evidence="3 4" key="1">
    <citation type="journal article" date="2019" name="Int. J. Syst. Evol. Microbiol.">
        <title>The Global Catalogue of Microorganisms (GCM) 10K type strain sequencing project: providing services to taxonomists for standard genome sequencing and annotation.</title>
        <authorList>
            <consortium name="The Broad Institute Genomics Platform"/>
            <consortium name="The Broad Institute Genome Sequencing Center for Infectious Disease"/>
            <person name="Wu L."/>
            <person name="Ma J."/>
        </authorList>
    </citation>
    <scope>NUCLEOTIDE SEQUENCE [LARGE SCALE GENOMIC DNA]</scope>
    <source>
        <strain evidence="3 4">IBRC-M 10256</strain>
    </source>
</reference>
<sequence>MSGSAPAALDRHDISAARGFLPERDPLCAFDRTDHDSRLGANLEAFDRLGDTLSRRLSDGSLRAAVEALPTISPEAIATLSDREAIRLCTQSGFLASAYVHQVDADPVDRLPEAVAVPLVETSRRFGRKPVLSYDLLCLHNWARREPKAGLTDPTSLEALLQFTDHDDERWFVAIHVAIEARAGEAIRACANAQEAVRAGTPDALRSELVTLADSIDAQTEIMRRMTERNDPEVFAHEYRPYYEGFDELVYEGVDDFDGEARTYRGGSGAQSSILPSIDAALGVHHETTELIEKLTDMRSYMPESHREVIDAFDRGPAIGAYVDETGRDDLTAAYNDCTEALATFRRVHFGQVIQYIREVTGDTTGTGGTDYMEFLQVMQEETAAQTR</sequence>
<dbReference type="AlphaFoldDB" id="A0ABD5NSU1"/>
<evidence type="ECO:0000313" key="4">
    <source>
        <dbReference type="Proteomes" id="UP001595846"/>
    </source>
</evidence>
<dbReference type="PANTHER" id="PTHR28657">
    <property type="entry name" value="INDOLEAMINE 2,3-DIOXYGENASE"/>
    <property type="match status" value="1"/>
</dbReference>
<gene>
    <name evidence="3" type="ORF">ACFOUR_17260</name>
</gene>
<dbReference type="InterPro" id="IPR000898">
    <property type="entry name" value="Indolamine_dOase"/>
</dbReference>
<dbReference type="GO" id="GO:0046872">
    <property type="term" value="F:metal ion binding"/>
    <property type="evidence" value="ECO:0007669"/>
    <property type="project" value="UniProtKB-KW"/>
</dbReference>
<accession>A0ABD5NSU1</accession>
<dbReference type="InterPro" id="IPR037217">
    <property type="entry name" value="Trp/Indoleamine_2_3_dOase-like"/>
</dbReference>
<organism evidence="3 4">
    <name type="scientific">Halovivax cerinus</name>
    <dbReference type="NCBI Taxonomy" id="1487865"/>
    <lineage>
        <taxon>Archaea</taxon>
        <taxon>Methanobacteriati</taxon>
        <taxon>Methanobacteriota</taxon>
        <taxon>Stenosarchaea group</taxon>
        <taxon>Halobacteria</taxon>
        <taxon>Halobacteriales</taxon>
        <taxon>Natrialbaceae</taxon>
        <taxon>Halovivax</taxon>
    </lineage>
</organism>
<dbReference type="PANTHER" id="PTHR28657:SF5">
    <property type="entry name" value="INDOLEAMINE 2,3-DIOXYGENASE"/>
    <property type="match status" value="1"/>
</dbReference>